<dbReference type="Proteomes" id="UP000635606">
    <property type="component" value="Unassembled WGS sequence"/>
</dbReference>
<proteinExistence type="predicted"/>
<keyword evidence="1" id="KW-0805">Transcription regulation</keyword>
<dbReference type="InterPro" id="IPR026881">
    <property type="entry name" value="WYL_dom"/>
</dbReference>
<dbReference type="EMBL" id="BOPH01000014">
    <property type="protein sequence ID" value="GIJ66013.1"/>
    <property type="molecule type" value="Genomic_DNA"/>
</dbReference>
<dbReference type="InterPro" id="IPR036388">
    <property type="entry name" value="WH-like_DNA-bd_sf"/>
</dbReference>
<dbReference type="Gene3D" id="1.10.10.10">
    <property type="entry name" value="Winged helix-like DNA-binding domain superfamily/Winged helix DNA-binding domain"/>
    <property type="match status" value="1"/>
</dbReference>
<dbReference type="PANTHER" id="PTHR34580">
    <property type="match status" value="1"/>
</dbReference>
<comment type="caution">
    <text evidence="4">The sequence shown here is derived from an EMBL/GenBank/DDBJ whole genome shotgun (WGS) entry which is preliminary data.</text>
</comment>
<dbReference type="InterPro" id="IPR013196">
    <property type="entry name" value="HTH_11"/>
</dbReference>
<dbReference type="InterPro" id="IPR001034">
    <property type="entry name" value="DeoR_HTH"/>
</dbReference>
<reference evidence="4" key="1">
    <citation type="submission" date="2021-01" db="EMBL/GenBank/DDBJ databases">
        <title>Whole genome shotgun sequence of Virgisporangium ochraceum NBRC 16418.</title>
        <authorList>
            <person name="Komaki H."/>
            <person name="Tamura T."/>
        </authorList>
    </citation>
    <scope>NUCLEOTIDE SEQUENCE</scope>
    <source>
        <strain evidence="4">NBRC 16418</strain>
    </source>
</reference>
<dbReference type="RefSeq" id="WP_203926012.1">
    <property type="nucleotide sequence ID" value="NZ_BOPH01000014.1"/>
</dbReference>
<dbReference type="InterPro" id="IPR057727">
    <property type="entry name" value="WCX_dom"/>
</dbReference>
<feature type="domain" description="HTH deoR-type" evidence="3">
    <location>
        <begin position="4"/>
        <end position="63"/>
    </location>
</feature>
<gene>
    <name evidence="4" type="ORF">Voc01_009300</name>
</gene>
<name>A0A8J4E974_9ACTN</name>
<evidence type="ECO:0000313" key="4">
    <source>
        <dbReference type="EMBL" id="GIJ66013.1"/>
    </source>
</evidence>
<protein>
    <submittedName>
        <fullName evidence="4">Transcriptional regulator</fullName>
    </submittedName>
</protein>
<dbReference type="InterPro" id="IPR028349">
    <property type="entry name" value="PafC-like"/>
</dbReference>
<dbReference type="InterPro" id="IPR051534">
    <property type="entry name" value="CBASS_pafABC_assoc_protein"/>
</dbReference>
<dbReference type="AlphaFoldDB" id="A0A8J4E974"/>
<dbReference type="Pfam" id="PF08279">
    <property type="entry name" value="HTH_11"/>
    <property type="match status" value="1"/>
</dbReference>
<keyword evidence="5" id="KW-1185">Reference proteome</keyword>
<dbReference type="GO" id="GO:0003700">
    <property type="term" value="F:DNA-binding transcription factor activity"/>
    <property type="evidence" value="ECO:0007669"/>
    <property type="project" value="InterPro"/>
</dbReference>
<organism evidence="4 5">
    <name type="scientific">Virgisporangium ochraceum</name>
    <dbReference type="NCBI Taxonomy" id="65505"/>
    <lineage>
        <taxon>Bacteria</taxon>
        <taxon>Bacillati</taxon>
        <taxon>Actinomycetota</taxon>
        <taxon>Actinomycetes</taxon>
        <taxon>Micromonosporales</taxon>
        <taxon>Micromonosporaceae</taxon>
        <taxon>Virgisporangium</taxon>
    </lineage>
</organism>
<sequence length="316" mass="33984">MTRPTARVLALLEILQTGGWFTVGSLAGRLGVDERTVRRYATHLTDLGIPVGARRGRYGGYRLSPGFKLPPLMFTDDEAIAVALGLVAGQRMGLGGPAHTGSALAKVRRVLPDAVSGRIESLLATADFTALPRQAAPPGSEVLLTLAAAARDRHPVRIAYTAWAGGTGQRVLEPYGLVFHSGRWYVSGHDSASGEVRTFRLDRITDAESIEGAFEVPDGFDPAGHVLAGLASVPYAHEVVVLLRAPLAEARRRLPRVVGELVEADGGVRLTMRAERLDGAARMLAGLPWRFTVERPDELRMELRDLAAQLLDDAGY</sequence>
<dbReference type="PROSITE" id="PS52050">
    <property type="entry name" value="WYL"/>
    <property type="match status" value="1"/>
</dbReference>
<dbReference type="Pfam" id="PF25583">
    <property type="entry name" value="WCX"/>
    <property type="match status" value="1"/>
</dbReference>
<dbReference type="PANTHER" id="PTHR34580:SF3">
    <property type="entry name" value="PROTEIN PAFB"/>
    <property type="match status" value="1"/>
</dbReference>
<keyword evidence="2" id="KW-0804">Transcription</keyword>
<dbReference type="SUPFAM" id="SSF46785">
    <property type="entry name" value="Winged helix' DNA-binding domain"/>
    <property type="match status" value="1"/>
</dbReference>
<dbReference type="PROSITE" id="PS51000">
    <property type="entry name" value="HTH_DEOR_2"/>
    <property type="match status" value="1"/>
</dbReference>
<evidence type="ECO:0000259" key="3">
    <source>
        <dbReference type="PROSITE" id="PS51000"/>
    </source>
</evidence>
<dbReference type="Pfam" id="PF13280">
    <property type="entry name" value="WYL"/>
    <property type="match status" value="1"/>
</dbReference>
<dbReference type="InterPro" id="IPR036390">
    <property type="entry name" value="WH_DNA-bd_sf"/>
</dbReference>
<dbReference type="PIRSF" id="PIRSF016838">
    <property type="entry name" value="PafC"/>
    <property type="match status" value="1"/>
</dbReference>
<evidence type="ECO:0000313" key="5">
    <source>
        <dbReference type="Proteomes" id="UP000635606"/>
    </source>
</evidence>
<evidence type="ECO:0000256" key="1">
    <source>
        <dbReference type="ARBA" id="ARBA00023015"/>
    </source>
</evidence>
<evidence type="ECO:0000256" key="2">
    <source>
        <dbReference type="ARBA" id="ARBA00023163"/>
    </source>
</evidence>
<accession>A0A8J4E974</accession>